<dbReference type="SMART" id="SM00554">
    <property type="entry name" value="FAS1"/>
    <property type="match status" value="2"/>
</dbReference>
<feature type="compositionally biased region" description="Basic and acidic residues" evidence="1">
    <location>
        <begin position="329"/>
        <end position="341"/>
    </location>
</feature>
<feature type="region of interest" description="Disordered" evidence="1">
    <location>
        <begin position="120"/>
        <end position="139"/>
    </location>
</feature>
<keyword evidence="3" id="KW-1185">Reference proteome</keyword>
<dbReference type="AlphaFoldDB" id="A0A6P6Y980"/>
<dbReference type="Pfam" id="PF02469">
    <property type="entry name" value="Fasciclin"/>
    <property type="match status" value="2"/>
</dbReference>
<dbReference type="GO" id="GO:0005615">
    <property type="term" value="C:extracellular space"/>
    <property type="evidence" value="ECO:0007669"/>
    <property type="project" value="TreeGrafter"/>
</dbReference>
<dbReference type="InParanoid" id="A0A6P6Y980"/>
<feature type="region of interest" description="Disordered" evidence="1">
    <location>
        <begin position="304"/>
        <end position="350"/>
    </location>
</feature>
<dbReference type="GO" id="GO:0016301">
    <property type="term" value="F:kinase activity"/>
    <property type="evidence" value="ECO:0007669"/>
    <property type="project" value="UniProtKB-KW"/>
</dbReference>
<reference evidence="4" key="1">
    <citation type="submission" date="2025-08" db="UniProtKB">
        <authorList>
            <consortium name="RefSeq"/>
        </authorList>
    </citation>
    <scope>IDENTIFICATION</scope>
    <source>
        <strain evidence="4">Airmid</strain>
    </source>
</reference>
<dbReference type="PANTHER" id="PTHR10900">
    <property type="entry name" value="PERIOSTIN-RELATED"/>
    <property type="match status" value="1"/>
</dbReference>
<feature type="region of interest" description="Disordered" evidence="1">
    <location>
        <begin position="229"/>
        <end position="250"/>
    </location>
</feature>
<accession>A0A6P6Y980</accession>
<dbReference type="InterPro" id="IPR000782">
    <property type="entry name" value="FAS1_domain"/>
</dbReference>
<dbReference type="Proteomes" id="UP000515146">
    <property type="component" value="Unplaced"/>
</dbReference>
<name>A0A6P6Y980_DERPT</name>
<evidence type="ECO:0000256" key="1">
    <source>
        <dbReference type="SAM" id="MobiDB-lite"/>
    </source>
</evidence>
<dbReference type="RefSeq" id="XP_027201129.1">
    <property type="nucleotide sequence ID" value="XM_027345328.1"/>
</dbReference>
<dbReference type="InterPro" id="IPR050904">
    <property type="entry name" value="Adhesion/Biosynth-related"/>
</dbReference>
<keyword evidence="4" id="KW-0418">Kinase</keyword>
<dbReference type="PROSITE" id="PS50213">
    <property type="entry name" value="FAS1"/>
    <property type="match status" value="2"/>
</dbReference>
<dbReference type="FunFam" id="2.30.180.10:FF:000032">
    <property type="entry name" value="Fasciclin domain-containing protein, putative"/>
    <property type="match status" value="1"/>
</dbReference>
<feature type="region of interest" description="Disordered" evidence="1">
    <location>
        <begin position="504"/>
        <end position="545"/>
    </location>
</feature>
<sequence length="941" mass="106367">MFSMNINDFFIYILILIIKFEIIRSTYLYQNVSASISQYEPIVRSSTTTTTTNQYHQHHHNHQPKQQQQKHLNENQTQSIQTSGWTPVITTTSSTTINTNKNGKQNQPATILSYQAINPSSSSMQQKPLPSSSLSSAMGSESASSNIVAKVVPLVATNFNNNNVDQQQQQQQQQNSINISSQYLASESISRNSYQTPHNAYMIHPTKYKQAFFPAESIRTEYNKSVKNLPIHSTHSKRKSSSSSSKGNKIIDSVVMPIPMIKPHKHGATLGFNLPEQGLTLYLDINELATKPMAQNIGLKVVAHQKNQQSNQDDDDDDDIDDDGEVDDNVDHDGSFEKQENSNRFSNNNNLTSAITGRRIVNPDGPKKIIVKKAKFRYQMAINDSAIARKPYKVVAKKANNGQLLSPMQAKFSQQQNSTVNINNNFSTMNDRYKNRTANIPPSASRIPITYSSLKNDQYQVDLGNNNNNNNNKNDQAIQQKLINFNDMNMGKNSQKNEREIITFSDDNDGDDDDDDSDNGSSDIMFPLNFDNHYDTNDDDDDSNEQMLRTTTQLPIETTTTFWSLRNPKDTNSYLNEPNDLVPNGNTLEEKVRKQEMIDNELVQQMQLLLEKSTKLIEMSADSCSAKNQQCHSPQDFCTTETNSIISNTSTTIREIAQQLDAHHILNEVSSLFESELQDFMDFSTKGFTIILPSNNAVKRLPPNLLKRWHKNMETFMLNGYLIEGIHTIDSLSKNMMITTRGKTKLIINRPFNETYTINGQRVIRANQQTSNNGLIHVIDGLLYPGSNKDIIDTLKSCGRFDGFVTLVEGTGFADLLRKEGPFTVFVPSNDALQKVPDTDLEVIRRNMTALKEFLMYHVAQGAYYSQDLRDGQFMPSILNEQYLQAGVRVDGCSRRLVEVNVSPLYRSDIAASNGVIHVIDWILKPDDRDWCDGIILPKRR</sequence>
<gene>
    <name evidence="4" type="primary">LOC113795140</name>
</gene>
<proteinExistence type="predicted"/>
<organism evidence="3 4">
    <name type="scientific">Dermatophagoides pteronyssinus</name>
    <name type="common">European house dust mite</name>
    <dbReference type="NCBI Taxonomy" id="6956"/>
    <lineage>
        <taxon>Eukaryota</taxon>
        <taxon>Metazoa</taxon>
        <taxon>Ecdysozoa</taxon>
        <taxon>Arthropoda</taxon>
        <taxon>Chelicerata</taxon>
        <taxon>Arachnida</taxon>
        <taxon>Acari</taxon>
        <taxon>Acariformes</taxon>
        <taxon>Sarcoptiformes</taxon>
        <taxon>Astigmata</taxon>
        <taxon>Psoroptidia</taxon>
        <taxon>Analgoidea</taxon>
        <taxon>Pyroglyphidae</taxon>
        <taxon>Dermatophagoidinae</taxon>
        <taxon>Dermatophagoides</taxon>
    </lineage>
</organism>
<feature type="compositionally biased region" description="Acidic residues" evidence="1">
    <location>
        <begin position="506"/>
        <end position="518"/>
    </location>
</feature>
<evidence type="ECO:0000259" key="2">
    <source>
        <dbReference type="PROSITE" id="PS50213"/>
    </source>
</evidence>
<keyword evidence="4" id="KW-0808">Transferase</keyword>
<dbReference type="KEGG" id="dpte:113795140"/>
<dbReference type="Gene3D" id="2.30.180.10">
    <property type="entry name" value="FAS1 domain"/>
    <property type="match status" value="2"/>
</dbReference>
<dbReference type="OMA" id="PDDRDWC"/>
<feature type="domain" description="FAS1" evidence="2">
    <location>
        <begin position="653"/>
        <end position="783"/>
    </location>
</feature>
<dbReference type="InterPro" id="IPR036378">
    <property type="entry name" value="FAS1_dom_sf"/>
</dbReference>
<evidence type="ECO:0000313" key="4">
    <source>
        <dbReference type="RefSeq" id="XP_027201129.1"/>
    </source>
</evidence>
<feature type="compositionally biased region" description="Polar residues" evidence="1">
    <location>
        <begin position="74"/>
        <end position="85"/>
    </location>
</feature>
<dbReference type="OrthoDB" id="286301at2759"/>
<feature type="domain" description="FAS1" evidence="2">
    <location>
        <begin position="788"/>
        <end position="924"/>
    </location>
</feature>
<protein>
    <submittedName>
        <fullName evidence="4">Probable cyclin-dependent serine/threonine-protein kinase DDB_G0292550</fullName>
    </submittedName>
</protein>
<dbReference type="PANTHER" id="PTHR10900:SF77">
    <property type="entry name" value="FI19380P1"/>
    <property type="match status" value="1"/>
</dbReference>
<feature type="compositionally biased region" description="Acidic residues" evidence="1">
    <location>
        <begin position="312"/>
        <end position="328"/>
    </location>
</feature>
<dbReference type="SUPFAM" id="SSF82153">
    <property type="entry name" value="FAS1 domain"/>
    <property type="match status" value="2"/>
</dbReference>
<feature type="region of interest" description="Disordered" evidence="1">
    <location>
        <begin position="47"/>
        <end position="85"/>
    </location>
</feature>
<evidence type="ECO:0000313" key="3">
    <source>
        <dbReference type="Proteomes" id="UP000515146"/>
    </source>
</evidence>